<gene>
    <name evidence="3" type="ORF">SAMN05421810_103746</name>
</gene>
<keyword evidence="2" id="KW-1133">Transmembrane helix</keyword>
<feature type="region of interest" description="Disordered" evidence="1">
    <location>
        <begin position="211"/>
        <end position="261"/>
    </location>
</feature>
<feature type="compositionally biased region" description="Low complexity" evidence="1">
    <location>
        <begin position="216"/>
        <end position="228"/>
    </location>
</feature>
<feature type="compositionally biased region" description="Low complexity" evidence="1">
    <location>
        <begin position="62"/>
        <end position="77"/>
    </location>
</feature>
<evidence type="ECO:0000313" key="4">
    <source>
        <dbReference type="Proteomes" id="UP000198727"/>
    </source>
</evidence>
<feature type="compositionally biased region" description="Pro residues" evidence="1">
    <location>
        <begin position="229"/>
        <end position="238"/>
    </location>
</feature>
<feature type="compositionally biased region" description="Low complexity" evidence="1">
    <location>
        <begin position="38"/>
        <end position="50"/>
    </location>
</feature>
<sequence length="400" mass="42613">MAWQEELRKLDEDLASGNLSADEYRARRDQILSSAVASGGQQDQPQSSGQAESTQIISPVNQQSQQPQQPQQPQGPSAEATQFVRNDPGAERTQVVQGWQAHQSPASSPPHGFQQPQASPPHGFQQPPQAQQPWNAPHEDVSPPWGGSDLPPISSSSVSEWPQQGPESFTAEPPSGKGKKVLLTVLAVVLVAGIGVAVWALFIRNGSEDQLPPVTQPTSEPTQQAPTQQPLPEPPAAKPEPADNASALVDPPGSIRAGGGTFQMDRLADSKLLPEPVVRALEEGGMTEGLLKPTSQDGTTIGLFALQVRDESAARAVAREYATVQQQGGIPANRDLSMQGVPVFSNAASASTSVFRAVYVLYDRVIIVECYGPDRPTVQQTFVGLLSNQVEYAPPSVRTS</sequence>
<dbReference type="OrthoDB" id="3692386at2"/>
<evidence type="ECO:0000256" key="1">
    <source>
        <dbReference type="SAM" id="MobiDB-lite"/>
    </source>
</evidence>
<evidence type="ECO:0000313" key="3">
    <source>
        <dbReference type="EMBL" id="SFP88703.1"/>
    </source>
</evidence>
<feature type="compositionally biased region" description="Polar residues" evidence="1">
    <location>
        <begin position="51"/>
        <end position="61"/>
    </location>
</feature>
<protein>
    <recommendedName>
        <fullName evidence="5">Flagellar basal body-associated protein FliL</fullName>
    </recommendedName>
</protein>
<evidence type="ECO:0008006" key="5">
    <source>
        <dbReference type="Google" id="ProtNLM"/>
    </source>
</evidence>
<organism evidence="3 4">
    <name type="scientific">Amycolatopsis arida</name>
    <dbReference type="NCBI Taxonomy" id="587909"/>
    <lineage>
        <taxon>Bacteria</taxon>
        <taxon>Bacillati</taxon>
        <taxon>Actinomycetota</taxon>
        <taxon>Actinomycetes</taxon>
        <taxon>Pseudonocardiales</taxon>
        <taxon>Pseudonocardiaceae</taxon>
        <taxon>Amycolatopsis</taxon>
    </lineage>
</organism>
<evidence type="ECO:0000256" key="2">
    <source>
        <dbReference type="SAM" id="Phobius"/>
    </source>
</evidence>
<feature type="compositionally biased region" description="Polar residues" evidence="1">
    <location>
        <begin position="94"/>
        <end position="106"/>
    </location>
</feature>
<keyword evidence="4" id="KW-1185">Reference proteome</keyword>
<dbReference type="Proteomes" id="UP000198727">
    <property type="component" value="Unassembled WGS sequence"/>
</dbReference>
<reference evidence="4" key="1">
    <citation type="submission" date="2016-10" db="EMBL/GenBank/DDBJ databases">
        <authorList>
            <person name="Varghese N."/>
            <person name="Submissions S."/>
        </authorList>
    </citation>
    <scope>NUCLEOTIDE SEQUENCE [LARGE SCALE GENOMIC DNA]</scope>
    <source>
        <strain evidence="4">CGMCC 4.5579</strain>
    </source>
</reference>
<proteinExistence type="predicted"/>
<feature type="transmembrane region" description="Helical" evidence="2">
    <location>
        <begin position="181"/>
        <end position="202"/>
    </location>
</feature>
<accession>A0A1I5U092</accession>
<feature type="compositionally biased region" description="Low complexity" evidence="1">
    <location>
        <begin position="120"/>
        <end position="133"/>
    </location>
</feature>
<feature type="region of interest" description="Disordered" evidence="1">
    <location>
        <begin position="1"/>
        <end position="177"/>
    </location>
</feature>
<keyword evidence="2" id="KW-0472">Membrane</keyword>
<keyword evidence="2" id="KW-0812">Transmembrane</keyword>
<dbReference type="STRING" id="587909.SAMN05421810_103746"/>
<dbReference type="EMBL" id="FOWW01000003">
    <property type="protein sequence ID" value="SFP88703.1"/>
    <property type="molecule type" value="Genomic_DNA"/>
</dbReference>
<feature type="compositionally biased region" description="Basic and acidic residues" evidence="1">
    <location>
        <begin position="1"/>
        <end position="12"/>
    </location>
</feature>
<dbReference type="RefSeq" id="WP_092530320.1">
    <property type="nucleotide sequence ID" value="NZ_FOWW01000003.1"/>
</dbReference>
<dbReference type="AlphaFoldDB" id="A0A1I5U092"/>
<name>A0A1I5U092_9PSEU</name>